<dbReference type="EMBL" id="HBUF01589480">
    <property type="protein sequence ID" value="CAG6772864.1"/>
    <property type="molecule type" value="Transcribed_RNA"/>
</dbReference>
<reference evidence="3" key="1">
    <citation type="submission" date="2021-05" db="EMBL/GenBank/DDBJ databases">
        <authorList>
            <person name="Alioto T."/>
            <person name="Alioto T."/>
            <person name="Gomez Garrido J."/>
        </authorList>
    </citation>
    <scope>NUCLEOTIDE SEQUENCE</scope>
</reference>
<name>A0A8D9AU79_9HEMI</name>
<evidence type="ECO:0000256" key="2">
    <source>
        <dbReference type="SAM" id="MobiDB-lite"/>
    </source>
</evidence>
<protein>
    <submittedName>
        <fullName evidence="3">Uncharacterized protein</fullName>
    </submittedName>
</protein>
<sequence>MNSLNDIPTVVSEGEEPRESDSMIDDYLKGLNKGIGKLIDKDQIRIAKENKNKPKETTANVNDTLVLLIDGGADDDGKQIKDSKLIKETNRNTRIPIKDIDKHVSIQDNLVEIDEIFVKPESNKSMGKEDMGKFIKNIEKVNEKMDKLDSKLVAKEGKAKQIKNERETIKSGAKVINKMDTNLNEGKEKTNTDLIGSEKREEVPTTVLSNLTVLEQTYTLEQYHKRYEHKCKKEIKALEEIQIKQEDLHGVLECNEELHADQYNSVPYEYQNYM</sequence>
<evidence type="ECO:0000313" key="3">
    <source>
        <dbReference type="EMBL" id="CAG6772864.1"/>
    </source>
</evidence>
<accession>A0A8D9AU79</accession>
<proteinExistence type="predicted"/>
<organism evidence="3">
    <name type="scientific">Cacopsylla melanoneura</name>
    <dbReference type="NCBI Taxonomy" id="428564"/>
    <lineage>
        <taxon>Eukaryota</taxon>
        <taxon>Metazoa</taxon>
        <taxon>Ecdysozoa</taxon>
        <taxon>Arthropoda</taxon>
        <taxon>Hexapoda</taxon>
        <taxon>Insecta</taxon>
        <taxon>Pterygota</taxon>
        <taxon>Neoptera</taxon>
        <taxon>Paraneoptera</taxon>
        <taxon>Hemiptera</taxon>
        <taxon>Sternorrhyncha</taxon>
        <taxon>Psylloidea</taxon>
        <taxon>Psyllidae</taxon>
        <taxon>Psyllinae</taxon>
        <taxon>Cacopsylla</taxon>
    </lineage>
</organism>
<keyword evidence="1" id="KW-0175">Coiled coil</keyword>
<evidence type="ECO:0000256" key="1">
    <source>
        <dbReference type="SAM" id="Coils"/>
    </source>
</evidence>
<dbReference type="AlphaFoldDB" id="A0A8D9AU79"/>
<feature type="coiled-coil region" evidence="1">
    <location>
        <begin position="131"/>
        <end position="165"/>
    </location>
</feature>
<feature type="region of interest" description="Disordered" evidence="2">
    <location>
        <begin position="1"/>
        <end position="21"/>
    </location>
</feature>
<dbReference type="EMBL" id="HBUF01589482">
    <property type="protein sequence ID" value="CAG6772866.1"/>
    <property type="molecule type" value="Transcribed_RNA"/>
</dbReference>